<dbReference type="Pfam" id="PF13592">
    <property type="entry name" value="HTH_33"/>
    <property type="match status" value="1"/>
</dbReference>
<dbReference type="RefSeq" id="WP_131755008.1">
    <property type="nucleotide sequence ID" value="NZ_CAACUY010000002.1"/>
</dbReference>
<gene>
    <name evidence="2" type="ORF">ACFQZM_06105</name>
</gene>
<keyword evidence="3" id="KW-1185">Reference proteome</keyword>
<evidence type="ECO:0000313" key="3">
    <source>
        <dbReference type="Proteomes" id="UP001597063"/>
    </source>
</evidence>
<feature type="domain" description="Winged helix-turn helix" evidence="1">
    <location>
        <begin position="19"/>
        <end position="65"/>
    </location>
</feature>
<sequence length="66" mass="7312">METETGNRSAAHRSGRPSVIGRRFHLGHTVQGVGALPRRHDRSCQVPVRRAIEREEAAIAGWVKEA</sequence>
<reference evidence="3" key="1">
    <citation type="journal article" date="2019" name="Int. J. Syst. Evol. Microbiol.">
        <title>The Global Catalogue of Microorganisms (GCM) 10K type strain sequencing project: providing services to taxonomists for standard genome sequencing and annotation.</title>
        <authorList>
            <consortium name="The Broad Institute Genomics Platform"/>
            <consortium name="The Broad Institute Genome Sequencing Center for Infectious Disease"/>
            <person name="Wu L."/>
            <person name="Ma J."/>
        </authorList>
    </citation>
    <scope>NUCLEOTIDE SEQUENCE [LARGE SCALE GENOMIC DNA]</scope>
    <source>
        <strain evidence="3">JCM 9371</strain>
    </source>
</reference>
<organism evidence="2 3">
    <name type="scientific">Actinomadura fibrosa</name>
    <dbReference type="NCBI Taxonomy" id="111802"/>
    <lineage>
        <taxon>Bacteria</taxon>
        <taxon>Bacillati</taxon>
        <taxon>Actinomycetota</taxon>
        <taxon>Actinomycetes</taxon>
        <taxon>Streptosporangiales</taxon>
        <taxon>Thermomonosporaceae</taxon>
        <taxon>Actinomadura</taxon>
    </lineage>
</organism>
<name>A0ABW2XI17_9ACTN</name>
<comment type="caution">
    <text evidence="2">The sequence shown here is derived from an EMBL/GenBank/DDBJ whole genome shotgun (WGS) entry which is preliminary data.</text>
</comment>
<evidence type="ECO:0000259" key="1">
    <source>
        <dbReference type="Pfam" id="PF13592"/>
    </source>
</evidence>
<dbReference type="InterPro" id="IPR025959">
    <property type="entry name" value="Winged_HTH_dom"/>
</dbReference>
<evidence type="ECO:0000313" key="2">
    <source>
        <dbReference type="EMBL" id="MFD0684060.1"/>
    </source>
</evidence>
<dbReference type="Proteomes" id="UP001597063">
    <property type="component" value="Unassembled WGS sequence"/>
</dbReference>
<proteinExistence type="predicted"/>
<protein>
    <submittedName>
        <fullName evidence="2">Winged helix-turn-helix domain-containing protein</fullName>
    </submittedName>
</protein>
<accession>A0ABW2XI17</accession>
<dbReference type="EMBL" id="JBHTGP010000003">
    <property type="protein sequence ID" value="MFD0684060.1"/>
    <property type="molecule type" value="Genomic_DNA"/>
</dbReference>